<protein>
    <submittedName>
        <fullName evidence="1">Uncharacterized protein</fullName>
    </submittedName>
</protein>
<accession>A0ABD0NW90</accession>
<feature type="non-terminal residue" evidence="1">
    <location>
        <position position="98"/>
    </location>
</feature>
<dbReference type="AlphaFoldDB" id="A0ABD0NW90"/>
<evidence type="ECO:0000313" key="2">
    <source>
        <dbReference type="Proteomes" id="UP001529510"/>
    </source>
</evidence>
<dbReference type="SUPFAM" id="SSF46966">
    <property type="entry name" value="Spectrin repeat"/>
    <property type="match status" value="1"/>
</dbReference>
<name>A0ABD0NW90_CIRMR</name>
<dbReference type="Gene3D" id="1.20.58.60">
    <property type="match status" value="1"/>
</dbReference>
<gene>
    <name evidence="1" type="ORF">M9458_037983</name>
</gene>
<keyword evidence="2" id="KW-1185">Reference proteome</keyword>
<sequence>DVSSRENDVDHLETLSQSLHPLSCAADRDWLGERVAAVRNGHTELRDWCNRREAMLEQALANAQLFGEEEVEVLNWLAEVAQRLAEPELLEQQHKHTL</sequence>
<evidence type="ECO:0000313" key="1">
    <source>
        <dbReference type="EMBL" id="KAL0166139.1"/>
    </source>
</evidence>
<proteinExistence type="predicted"/>
<dbReference type="EMBL" id="JAMKFB020000019">
    <property type="protein sequence ID" value="KAL0166139.1"/>
    <property type="molecule type" value="Genomic_DNA"/>
</dbReference>
<reference evidence="1 2" key="1">
    <citation type="submission" date="2024-05" db="EMBL/GenBank/DDBJ databases">
        <title>Genome sequencing and assembly of Indian major carp, Cirrhinus mrigala (Hamilton, 1822).</title>
        <authorList>
            <person name="Mohindra V."/>
            <person name="Chowdhury L.M."/>
            <person name="Lal K."/>
            <person name="Jena J.K."/>
        </authorList>
    </citation>
    <scope>NUCLEOTIDE SEQUENCE [LARGE SCALE GENOMIC DNA]</scope>
    <source>
        <strain evidence="1">CM1030</strain>
        <tissue evidence="1">Blood</tissue>
    </source>
</reference>
<feature type="non-terminal residue" evidence="1">
    <location>
        <position position="1"/>
    </location>
</feature>
<comment type="caution">
    <text evidence="1">The sequence shown here is derived from an EMBL/GenBank/DDBJ whole genome shotgun (WGS) entry which is preliminary data.</text>
</comment>
<organism evidence="1 2">
    <name type="scientific">Cirrhinus mrigala</name>
    <name type="common">Mrigala</name>
    <dbReference type="NCBI Taxonomy" id="683832"/>
    <lineage>
        <taxon>Eukaryota</taxon>
        <taxon>Metazoa</taxon>
        <taxon>Chordata</taxon>
        <taxon>Craniata</taxon>
        <taxon>Vertebrata</taxon>
        <taxon>Euteleostomi</taxon>
        <taxon>Actinopterygii</taxon>
        <taxon>Neopterygii</taxon>
        <taxon>Teleostei</taxon>
        <taxon>Ostariophysi</taxon>
        <taxon>Cypriniformes</taxon>
        <taxon>Cyprinidae</taxon>
        <taxon>Labeoninae</taxon>
        <taxon>Labeonini</taxon>
        <taxon>Cirrhinus</taxon>
    </lineage>
</organism>
<dbReference type="Proteomes" id="UP001529510">
    <property type="component" value="Unassembled WGS sequence"/>
</dbReference>